<evidence type="ECO:0000256" key="11">
    <source>
        <dbReference type="ARBA" id="ARBA00023303"/>
    </source>
</evidence>
<accession>B4J8N8</accession>
<dbReference type="OMA" id="CENECLA"/>
<dbReference type="Gene3D" id="1.10.287.770">
    <property type="entry name" value="YojJ-like"/>
    <property type="match status" value="1"/>
</dbReference>
<keyword evidence="3 12" id="KW-0813">Transport</keyword>
<dbReference type="Gene3D" id="1.10.287.820">
    <property type="entry name" value="Acid-sensing ion channel domain"/>
    <property type="match status" value="1"/>
</dbReference>
<dbReference type="GO" id="GO:0015280">
    <property type="term" value="F:ligand-gated sodium channel activity"/>
    <property type="evidence" value="ECO:0007669"/>
    <property type="project" value="TreeGrafter"/>
</dbReference>
<dbReference type="EMBL" id="CH916367">
    <property type="protein sequence ID" value="EDW01305.1"/>
    <property type="molecule type" value="Genomic_DNA"/>
</dbReference>
<keyword evidence="10 12" id="KW-0739">Sodium transport</keyword>
<evidence type="ECO:0000313" key="15">
    <source>
        <dbReference type="Proteomes" id="UP000001070"/>
    </source>
</evidence>
<dbReference type="FunCoup" id="B4J8N8">
    <property type="interactions" value="10"/>
</dbReference>
<evidence type="ECO:0000256" key="2">
    <source>
        <dbReference type="ARBA" id="ARBA00007193"/>
    </source>
</evidence>
<dbReference type="AlphaFoldDB" id="B4J8N8"/>
<keyword evidence="5 12" id="KW-0812">Transmembrane</keyword>
<dbReference type="Proteomes" id="UP000001070">
    <property type="component" value="Unassembled WGS sequence"/>
</dbReference>
<evidence type="ECO:0000256" key="5">
    <source>
        <dbReference type="ARBA" id="ARBA00022692"/>
    </source>
</evidence>
<evidence type="ECO:0000256" key="4">
    <source>
        <dbReference type="ARBA" id="ARBA00022461"/>
    </source>
</evidence>
<evidence type="ECO:0000256" key="7">
    <source>
        <dbReference type="ARBA" id="ARBA00023053"/>
    </source>
</evidence>
<dbReference type="KEGG" id="dgr:6560918"/>
<sequence>MESNRKRQKNYSFLLNSFTKSLSNFLRETGLHGLKFVGDSSLRIWERSFFFIAFVAAFMLTCHLISNIYGKWNSTPVIIGISPHATSIRKVPFPAITICNMNQVQRSKVQHYKDGSSEKDLLKLLCSQDSFETEDDNGSDAIPLSTFLGDNNLQVSEFLTDHAQPCEQMLRHCKLNGEEYDCVHLFRRIITDEGLCCVFNFLPPEIVYKSTSKNTRNLTSSLVNEPVPWDPETGYPLKLPKKYYPVPAIGTGITMGFSAVLDAQLSEYYCSSTNGPGFKILFHNPTTLPNVKDEGLVVGVGYETNFRMEFSRSEATQAIRSIPQVDRQCVFQNEKNLIHHKVYSLLDCERECITMFLYKSCDCIPHNYPQIFSNASICSVKDAFCINRAKRPENRNETASCRKECLPSCFDLSYQADALYFPLAKRDFKIANKLVANMNKTYLLDNIAVMNLYYRESAYYGTMTNVYIGFTEFLSNIGGVMGLFLGFSVISIAELIYFLILKPIGEFITWKRGKQIDRSKPNPIVVKEQVQHVEQYNQNQSIWHTKELYPKGIPAKTIYFNQPSSRKFLMKGQRFKTPFE</sequence>
<comment type="subcellular location">
    <subcellularLocation>
        <location evidence="1">Membrane</location>
        <topology evidence="1">Multi-pass membrane protein</topology>
    </subcellularLocation>
</comment>
<feature type="transmembrane region" description="Helical" evidence="13">
    <location>
        <begin position="480"/>
        <end position="501"/>
    </location>
</feature>
<dbReference type="OrthoDB" id="6021021at2759"/>
<dbReference type="HOGENOM" id="CLU_024950_1_1_1"/>
<keyword evidence="7" id="KW-0915">Sodium</keyword>
<keyword evidence="8 12" id="KW-0406">Ion transport</keyword>
<evidence type="ECO:0000256" key="9">
    <source>
        <dbReference type="ARBA" id="ARBA00023136"/>
    </source>
</evidence>
<organism evidence="15">
    <name type="scientific">Drosophila grimshawi</name>
    <name type="common">Hawaiian fruit fly</name>
    <name type="synonym">Idiomyia grimshawi</name>
    <dbReference type="NCBI Taxonomy" id="7222"/>
    <lineage>
        <taxon>Eukaryota</taxon>
        <taxon>Metazoa</taxon>
        <taxon>Ecdysozoa</taxon>
        <taxon>Arthropoda</taxon>
        <taxon>Hexapoda</taxon>
        <taxon>Insecta</taxon>
        <taxon>Pterygota</taxon>
        <taxon>Neoptera</taxon>
        <taxon>Endopterygota</taxon>
        <taxon>Diptera</taxon>
        <taxon>Brachycera</taxon>
        <taxon>Muscomorpha</taxon>
        <taxon>Ephydroidea</taxon>
        <taxon>Drosophilidae</taxon>
        <taxon>Drosophila</taxon>
        <taxon>Hawaiian Drosophila</taxon>
    </lineage>
</organism>
<protein>
    <submittedName>
        <fullName evidence="14">GH21367</fullName>
    </submittedName>
</protein>
<evidence type="ECO:0000256" key="3">
    <source>
        <dbReference type="ARBA" id="ARBA00022448"/>
    </source>
</evidence>
<keyword evidence="4 12" id="KW-0894">Sodium channel</keyword>
<dbReference type="STRING" id="7222.B4J8N8"/>
<dbReference type="InParanoid" id="B4J8N8"/>
<evidence type="ECO:0000256" key="8">
    <source>
        <dbReference type="ARBA" id="ARBA00023065"/>
    </source>
</evidence>
<reference evidence="14 15" key="1">
    <citation type="journal article" date="2007" name="Nature">
        <title>Evolution of genes and genomes on the Drosophila phylogeny.</title>
        <authorList>
            <consortium name="Drosophila 12 Genomes Consortium"/>
            <person name="Clark A.G."/>
            <person name="Eisen M.B."/>
            <person name="Smith D.R."/>
            <person name="Bergman C.M."/>
            <person name="Oliver B."/>
            <person name="Markow T.A."/>
            <person name="Kaufman T.C."/>
            <person name="Kellis M."/>
            <person name="Gelbart W."/>
            <person name="Iyer V.N."/>
            <person name="Pollard D.A."/>
            <person name="Sackton T.B."/>
            <person name="Larracuente A.M."/>
            <person name="Singh N.D."/>
            <person name="Abad J.P."/>
            <person name="Abt D.N."/>
            <person name="Adryan B."/>
            <person name="Aguade M."/>
            <person name="Akashi H."/>
            <person name="Anderson W.W."/>
            <person name="Aquadro C.F."/>
            <person name="Ardell D.H."/>
            <person name="Arguello R."/>
            <person name="Artieri C.G."/>
            <person name="Barbash D.A."/>
            <person name="Barker D."/>
            <person name="Barsanti P."/>
            <person name="Batterham P."/>
            <person name="Batzoglou S."/>
            <person name="Begun D."/>
            <person name="Bhutkar A."/>
            <person name="Blanco E."/>
            <person name="Bosak S.A."/>
            <person name="Bradley R.K."/>
            <person name="Brand A.D."/>
            <person name="Brent M.R."/>
            <person name="Brooks A.N."/>
            <person name="Brown R.H."/>
            <person name="Butlin R.K."/>
            <person name="Caggese C."/>
            <person name="Calvi B.R."/>
            <person name="Bernardo de Carvalho A."/>
            <person name="Caspi A."/>
            <person name="Castrezana S."/>
            <person name="Celniker S.E."/>
            <person name="Chang J.L."/>
            <person name="Chapple C."/>
            <person name="Chatterji S."/>
            <person name="Chinwalla A."/>
            <person name="Civetta A."/>
            <person name="Clifton S.W."/>
            <person name="Comeron J.M."/>
            <person name="Costello J.C."/>
            <person name="Coyne J.A."/>
            <person name="Daub J."/>
            <person name="David R.G."/>
            <person name="Delcher A.L."/>
            <person name="Delehaunty K."/>
            <person name="Do C.B."/>
            <person name="Ebling H."/>
            <person name="Edwards K."/>
            <person name="Eickbush T."/>
            <person name="Evans J.D."/>
            <person name="Filipski A."/>
            <person name="Findeiss S."/>
            <person name="Freyhult E."/>
            <person name="Fulton L."/>
            <person name="Fulton R."/>
            <person name="Garcia A.C."/>
            <person name="Gardiner A."/>
            <person name="Garfield D.A."/>
            <person name="Garvin B.E."/>
            <person name="Gibson G."/>
            <person name="Gilbert D."/>
            <person name="Gnerre S."/>
            <person name="Godfrey J."/>
            <person name="Good R."/>
            <person name="Gotea V."/>
            <person name="Gravely B."/>
            <person name="Greenberg A.J."/>
            <person name="Griffiths-Jones S."/>
            <person name="Gross S."/>
            <person name="Guigo R."/>
            <person name="Gustafson E.A."/>
            <person name="Haerty W."/>
            <person name="Hahn M.W."/>
            <person name="Halligan D.L."/>
            <person name="Halpern A.L."/>
            <person name="Halter G.M."/>
            <person name="Han M.V."/>
            <person name="Heger A."/>
            <person name="Hillier L."/>
            <person name="Hinrichs A.S."/>
            <person name="Holmes I."/>
            <person name="Hoskins R.A."/>
            <person name="Hubisz M.J."/>
            <person name="Hultmark D."/>
            <person name="Huntley M.A."/>
            <person name="Jaffe D.B."/>
            <person name="Jagadeeshan S."/>
            <person name="Jeck W.R."/>
            <person name="Johnson J."/>
            <person name="Jones C.D."/>
            <person name="Jordan W.C."/>
            <person name="Karpen G.H."/>
            <person name="Kataoka E."/>
            <person name="Keightley P.D."/>
            <person name="Kheradpour P."/>
            <person name="Kirkness E.F."/>
            <person name="Koerich L.B."/>
            <person name="Kristiansen K."/>
            <person name="Kudrna D."/>
            <person name="Kulathinal R.J."/>
            <person name="Kumar S."/>
            <person name="Kwok R."/>
            <person name="Lander E."/>
            <person name="Langley C.H."/>
            <person name="Lapoint R."/>
            <person name="Lazzaro B.P."/>
            <person name="Lee S.J."/>
            <person name="Levesque L."/>
            <person name="Li R."/>
            <person name="Lin C.F."/>
            <person name="Lin M.F."/>
            <person name="Lindblad-Toh K."/>
            <person name="Llopart A."/>
            <person name="Long M."/>
            <person name="Low L."/>
            <person name="Lozovsky E."/>
            <person name="Lu J."/>
            <person name="Luo M."/>
            <person name="Machado C.A."/>
            <person name="Makalowski W."/>
            <person name="Marzo M."/>
            <person name="Matsuda M."/>
            <person name="Matzkin L."/>
            <person name="McAllister B."/>
            <person name="McBride C.S."/>
            <person name="McKernan B."/>
            <person name="McKernan K."/>
            <person name="Mendez-Lago M."/>
            <person name="Minx P."/>
            <person name="Mollenhauer M.U."/>
            <person name="Montooth K."/>
            <person name="Mount S.M."/>
            <person name="Mu X."/>
            <person name="Myers E."/>
            <person name="Negre B."/>
            <person name="Newfeld S."/>
            <person name="Nielsen R."/>
            <person name="Noor M.A."/>
            <person name="O'Grady P."/>
            <person name="Pachter L."/>
            <person name="Papaceit M."/>
            <person name="Parisi M.J."/>
            <person name="Parisi M."/>
            <person name="Parts L."/>
            <person name="Pedersen J.S."/>
            <person name="Pesole G."/>
            <person name="Phillippy A.M."/>
            <person name="Ponting C.P."/>
            <person name="Pop M."/>
            <person name="Porcelli D."/>
            <person name="Powell J.R."/>
            <person name="Prohaska S."/>
            <person name="Pruitt K."/>
            <person name="Puig M."/>
            <person name="Quesneville H."/>
            <person name="Ram K.R."/>
            <person name="Rand D."/>
            <person name="Rasmussen M.D."/>
            <person name="Reed L.K."/>
            <person name="Reenan R."/>
            <person name="Reily A."/>
            <person name="Remington K.A."/>
            <person name="Rieger T.T."/>
            <person name="Ritchie M.G."/>
            <person name="Robin C."/>
            <person name="Rogers Y.H."/>
            <person name="Rohde C."/>
            <person name="Rozas J."/>
            <person name="Rubenfield M.J."/>
            <person name="Ruiz A."/>
            <person name="Russo S."/>
            <person name="Salzberg S.L."/>
            <person name="Sanchez-Gracia A."/>
            <person name="Saranga D.J."/>
            <person name="Sato H."/>
            <person name="Schaeffer S.W."/>
            <person name="Schatz M.C."/>
            <person name="Schlenke T."/>
            <person name="Schwartz R."/>
            <person name="Segarra C."/>
            <person name="Singh R.S."/>
            <person name="Sirot L."/>
            <person name="Sirota M."/>
            <person name="Sisneros N.B."/>
            <person name="Smith C.D."/>
            <person name="Smith T.F."/>
            <person name="Spieth J."/>
            <person name="Stage D.E."/>
            <person name="Stark A."/>
            <person name="Stephan W."/>
            <person name="Strausberg R.L."/>
            <person name="Strempel S."/>
            <person name="Sturgill D."/>
            <person name="Sutton G."/>
            <person name="Sutton G.G."/>
            <person name="Tao W."/>
            <person name="Teichmann S."/>
            <person name="Tobari Y.N."/>
            <person name="Tomimura Y."/>
            <person name="Tsolas J.M."/>
            <person name="Valente V.L."/>
            <person name="Venter E."/>
            <person name="Venter J.C."/>
            <person name="Vicario S."/>
            <person name="Vieira F.G."/>
            <person name="Vilella A.J."/>
            <person name="Villasante A."/>
            <person name="Walenz B."/>
            <person name="Wang J."/>
            <person name="Wasserman M."/>
            <person name="Watts T."/>
            <person name="Wilson D."/>
            <person name="Wilson R.K."/>
            <person name="Wing R.A."/>
            <person name="Wolfner M.F."/>
            <person name="Wong A."/>
            <person name="Wong G.K."/>
            <person name="Wu C.I."/>
            <person name="Wu G."/>
            <person name="Yamamoto D."/>
            <person name="Yang H.P."/>
            <person name="Yang S.P."/>
            <person name="Yorke J.A."/>
            <person name="Yoshida K."/>
            <person name="Zdobnov E."/>
            <person name="Zhang P."/>
            <person name="Zhang Y."/>
            <person name="Zimin A.V."/>
            <person name="Baldwin J."/>
            <person name="Abdouelleil A."/>
            <person name="Abdulkadir J."/>
            <person name="Abebe A."/>
            <person name="Abera B."/>
            <person name="Abreu J."/>
            <person name="Acer S.C."/>
            <person name="Aftuck L."/>
            <person name="Alexander A."/>
            <person name="An P."/>
            <person name="Anderson E."/>
            <person name="Anderson S."/>
            <person name="Arachi H."/>
            <person name="Azer M."/>
            <person name="Bachantsang P."/>
            <person name="Barry A."/>
            <person name="Bayul T."/>
            <person name="Berlin A."/>
            <person name="Bessette D."/>
            <person name="Bloom T."/>
            <person name="Blye J."/>
            <person name="Boguslavskiy L."/>
            <person name="Bonnet C."/>
            <person name="Boukhgalter B."/>
            <person name="Bourzgui I."/>
            <person name="Brown A."/>
            <person name="Cahill P."/>
            <person name="Channer S."/>
            <person name="Cheshatsang Y."/>
            <person name="Chuda L."/>
            <person name="Citroen M."/>
            <person name="Collymore A."/>
            <person name="Cooke P."/>
            <person name="Costello M."/>
            <person name="D'Aco K."/>
            <person name="Daza R."/>
            <person name="De Haan G."/>
            <person name="DeGray S."/>
            <person name="DeMaso C."/>
            <person name="Dhargay N."/>
            <person name="Dooley K."/>
            <person name="Dooley E."/>
            <person name="Doricent M."/>
            <person name="Dorje P."/>
            <person name="Dorjee K."/>
            <person name="Dupes A."/>
            <person name="Elong R."/>
            <person name="Falk J."/>
            <person name="Farina A."/>
            <person name="Faro S."/>
            <person name="Ferguson D."/>
            <person name="Fisher S."/>
            <person name="Foley C.D."/>
            <person name="Franke A."/>
            <person name="Friedrich D."/>
            <person name="Gadbois L."/>
            <person name="Gearin G."/>
            <person name="Gearin C.R."/>
            <person name="Giannoukos G."/>
            <person name="Goode T."/>
            <person name="Graham J."/>
            <person name="Grandbois E."/>
            <person name="Grewal S."/>
            <person name="Gyaltsen K."/>
            <person name="Hafez N."/>
            <person name="Hagos B."/>
            <person name="Hall J."/>
            <person name="Henson C."/>
            <person name="Hollinger A."/>
            <person name="Honan T."/>
            <person name="Huard M.D."/>
            <person name="Hughes L."/>
            <person name="Hurhula B."/>
            <person name="Husby M.E."/>
            <person name="Kamat A."/>
            <person name="Kanga B."/>
            <person name="Kashin S."/>
            <person name="Khazanovich D."/>
            <person name="Kisner P."/>
            <person name="Lance K."/>
            <person name="Lara M."/>
            <person name="Lee W."/>
            <person name="Lennon N."/>
            <person name="Letendre F."/>
            <person name="LeVine R."/>
            <person name="Lipovsky A."/>
            <person name="Liu X."/>
            <person name="Liu J."/>
            <person name="Liu S."/>
            <person name="Lokyitsang T."/>
            <person name="Lokyitsang Y."/>
            <person name="Lubonja R."/>
            <person name="Lui A."/>
            <person name="MacDonald P."/>
            <person name="Magnisalis V."/>
            <person name="Maru K."/>
            <person name="Matthews C."/>
            <person name="McCusker W."/>
            <person name="McDonough S."/>
            <person name="Mehta T."/>
            <person name="Meldrim J."/>
            <person name="Meneus L."/>
            <person name="Mihai O."/>
            <person name="Mihalev A."/>
            <person name="Mihova T."/>
            <person name="Mittelman R."/>
            <person name="Mlenga V."/>
            <person name="Montmayeur A."/>
            <person name="Mulrain L."/>
            <person name="Navidi A."/>
            <person name="Naylor J."/>
            <person name="Negash T."/>
            <person name="Nguyen T."/>
            <person name="Nguyen N."/>
            <person name="Nicol R."/>
            <person name="Norbu C."/>
            <person name="Norbu N."/>
            <person name="Novod N."/>
            <person name="O'Neill B."/>
            <person name="Osman S."/>
            <person name="Markiewicz E."/>
            <person name="Oyono O.L."/>
            <person name="Patti C."/>
            <person name="Phunkhang P."/>
            <person name="Pierre F."/>
            <person name="Priest M."/>
            <person name="Raghuraman S."/>
            <person name="Rege F."/>
            <person name="Reyes R."/>
            <person name="Rise C."/>
            <person name="Rogov P."/>
            <person name="Ross K."/>
            <person name="Ryan E."/>
            <person name="Settipalli S."/>
            <person name="Shea T."/>
            <person name="Sherpa N."/>
            <person name="Shi L."/>
            <person name="Shih D."/>
            <person name="Sparrow T."/>
            <person name="Spaulding J."/>
            <person name="Stalker J."/>
            <person name="Stange-Thomann N."/>
            <person name="Stavropoulos S."/>
            <person name="Stone C."/>
            <person name="Strader C."/>
            <person name="Tesfaye S."/>
            <person name="Thomson T."/>
            <person name="Thoulutsang Y."/>
            <person name="Thoulutsang D."/>
            <person name="Topham K."/>
            <person name="Topping I."/>
            <person name="Tsamla T."/>
            <person name="Vassiliev H."/>
            <person name="Vo A."/>
            <person name="Wangchuk T."/>
            <person name="Wangdi T."/>
            <person name="Weiand M."/>
            <person name="Wilkinson J."/>
            <person name="Wilson A."/>
            <person name="Yadav S."/>
            <person name="Young G."/>
            <person name="Yu Q."/>
            <person name="Zembek L."/>
            <person name="Zhong D."/>
            <person name="Zimmer A."/>
            <person name="Zwirko Z."/>
            <person name="Jaffe D.B."/>
            <person name="Alvarez P."/>
            <person name="Brockman W."/>
            <person name="Butler J."/>
            <person name="Chin C."/>
            <person name="Gnerre S."/>
            <person name="Grabherr M."/>
            <person name="Kleber M."/>
            <person name="Mauceli E."/>
            <person name="MacCallum I."/>
        </authorList>
    </citation>
    <scope>NUCLEOTIDE SEQUENCE [LARGE SCALE GENOMIC DNA]</scope>
    <source>
        <strain evidence="15">Tucson 15287-2541.00</strain>
    </source>
</reference>
<keyword evidence="11 12" id="KW-0407">Ion channel</keyword>
<name>B4J8N8_DROGR</name>
<dbReference type="PANTHER" id="PTHR11690">
    <property type="entry name" value="AMILORIDE-SENSITIVE SODIUM CHANNEL-RELATED"/>
    <property type="match status" value="1"/>
</dbReference>
<proteinExistence type="inferred from homology"/>
<keyword evidence="9 13" id="KW-0472">Membrane</keyword>
<dbReference type="PANTHER" id="PTHR11690:SF243">
    <property type="entry name" value="PICKPOCKET 12-RELATED"/>
    <property type="match status" value="1"/>
</dbReference>
<comment type="similarity">
    <text evidence="2 12">Belongs to the amiloride-sensitive sodium channel (TC 1.A.6) family.</text>
</comment>
<feature type="transmembrane region" description="Helical" evidence="13">
    <location>
        <begin position="49"/>
        <end position="69"/>
    </location>
</feature>
<evidence type="ECO:0000256" key="12">
    <source>
        <dbReference type="RuleBase" id="RU000679"/>
    </source>
</evidence>
<keyword evidence="15" id="KW-1185">Reference proteome</keyword>
<dbReference type="PRINTS" id="PR01078">
    <property type="entry name" value="AMINACHANNEL"/>
</dbReference>
<evidence type="ECO:0000256" key="10">
    <source>
        <dbReference type="ARBA" id="ARBA00023201"/>
    </source>
</evidence>
<evidence type="ECO:0000256" key="1">
    <source>
        <dbReference type="ARBA" id="ARBA00004141"/>
    </source>
</evidence>
<gene>
    <name evidence="14" type="primary">Dgri\GH21367</name>
    <name evidence="14" type="ORF">Dgri_GH21367</name>
</gene>
<dbReference type="Pfam" id="PF00858">
    <property type="entry name" value="ASC"/>
    <property type="match status" value="1"/>
</dbReference>
<evidence type="ECO:0000256" key="6">
    <source>
        <dbReference type="ARBA" id="ARBA00022989"/>
    </source>
</evidence>
<dbReference type="PhylomeDB" id="B4J8N8"/>
<evidence type="ECO:0000313" key="14">
    <source>
        <dbReference type="EMBL" id="EDW01305.1"/>
    </source>
</evidence>
<evidence type="ECO:0000256" key="13">
    <source>
        <dbReference type="SAM" id="Phobius"/>
    </source>
</evidence>
<dbReference type="InterPro" id="IPR001873">
    <property type="entry name" value="ENaC"/>
</dbReference>
<dbReference type="eggNOG" id="KOG4294">
    <property type="taxonomic scope" value="Eukaryota"/>
</dbReference>
<keyword evidence="6 13" id="KW-1133">Transmembrane helix</keyword>
<dbReference type="GO" id="GO:0005886">
    <property type="term" value="C:plasma membrane"/>
    <property type="evidence" value="ECO:0007669"/>
    <property type="project" value="TreeGrafter"/>
</dbReference>